<evidence type="ECO:0000256" key="1">
    <source>
        <dbReference type="ARBA" id="ARBA00004370"/>
    </source>
</evidence>
<reference evidence="8 9" key="1">
    <citation type="submission" date="2021-01" db="EMBL/GenBank/DDBJ databases">
        <title>Whole genome shotgun sequence of Cellulomonas phragmiteti NBRC 110785.</title>
        <authorList>
            <person name="Komaki H."/>
            <person name="Tamura T."/>
        </authorList>
    </citation>
    <scope>NUCLEOTIDE SEQUENCE [LARGE SCALE GENOMIC DNA]</scope>
    <source>
        <strain evidence="8 9">NBRC 110785</strain>
    </source>
</reference>
<keyword evidence="3 6" id="KW-0812">Transmembrane</keyword>
<feature type="region of interest" description="Disordered" evidence="7">
    <location>
        <begin position="266"/>
        <end position="311"/>
    </location>
</feature>
<keyword evidence="4 6" id="KW-1133">Transmembrane helix</keyword>
<evidence type="ECO:0000256" key="2">
    <source>
        <dbReference type="ARBA" id="ARBA00007165"/>
    </source>
</evidence>
<comment type="subcellular location">
    <subcellularLocation>
        <location evidence="6">Cell membrane</location>
        <topology evidence="6">Multi-pass membrane protein</topology>
    </subcellularLocation>
    <subcellularLocation>
        <location evidence="1">Membrane</location>
    </subcellularLocation>
</comment>
<accession>A0ABQ4DNR3</accession>
<evidence type="ECO:0000256" key="5">
    <source>
        <dbReference type="ARBA" id="ARBA00023136"/>
    </source>
</evidence>
<evidence type="ECO:0000313" key="9">
    <source>
        <dbReference type="Proteomes" id="UP000614741"/>
    </source>
</evidence>
<dbReference type="PANTHER" id="PTHR23427">
    <property type="entry name" value="SURFEIT LOCUS PROTEIN"/>
    <property type="match status" value="1"/>
</dbReference>
<organism evidence="8 9">
    <name type="scientific">Cellulomonas phragmiteti</name>
    <dbReference type="NCBI Taxonomy" id="478780"/>
    <lineage>
        <taxon>Bacteria</taxon>
        <taxon>Bacillati</taxon>
        <taxon>Actinomycetota</taxon>
        <taxon>Actinomycetes</taxon>
        <taxon>Micrococcales</taxon>
        <taxon>Cellulomonadaceae</taxon>
        <taxon>Cellulomonas</taxon>
    </lineage>
</organism>
<evidence type="ECO:0000256" key="6">
    <source>
        <dbReference type="RuleBase" id="RU363076"/>
    </source>
</evidence>
<keyword evidence="9" id="KW-1185">Reference proteome</keyword>
<dbReference type="EMBL" id="BONP01000018">
    <property type="protein sequence ID" value="GIG40995.1"/>
    <property type="molecule type" value="Genomic_DNA"/>
</dbReference>
<keyword evidence="5 6" id="KW-0472">Membrane</keyword>
<keyword evidence="6" id="KW-1003">Cell membrane</keyword>
<dbReference type="Pfam" id="PF02104">
    <property type="entry name" value="SURF1"/>
    <property type="match status" value="1"/>
</dbReference>
<proteinExistence type="inferred from homology"/>
<evidence type="ECO:0000313" key="8">
    <source>
        <dbReference type="EMBL" id="GIG40995.1"/>
    </source>
</evidence>
<dbReference type="CDD" id="cd06662">
    <property type="entry name" value="SURF1"/>
    <property type="match status" value="1"/>
</dbReference>
<dbReference type="PANTHER" id="PTHR23427:SF2">
    <property type="entry name" value="SURFEIT LOCUS PROTEIN 1"/>
    <property type="match status" value="1"/>
</dbReference>
<comment type="similarity">
    <text evidence="2 6">Belongs to the SURF1 family.</text>
</comment>
<comment type="caution">
    <text evidence="6">Lacks conserved residue(s) required for the propagation of feature annotation.</text>
</comment>
<evidence type="ECO:0000256" key="4">
    <source>
        <dbReference type="ARBA" id="ARBA00022989"/>
    </source>
</evidence>
<dbReference type="InterPro" id="IPR002994">
    <property type="entry name" value="Surf1/Shy1"/>
</dbReference>
<dbReference type="Proteomes" id="UP000614741">
    <property type="component" value="Unassembled WGS sequence"/>
</dbReference>
<protein>
    <recommendedName>
        <fullName evidence="6">SURF1-like protein</fullName>
    </recommendedName>
</protein>
<comment type="caution">
    <text evidence="8">The sequence shown here is derived from an EMBL/GenBank/DDBJ whole genome shotgun (WGS) entry which is preliminary data.</text>
</comment>
<dbReference type="RefSeq" id="WP_203675190.1">
    <property type="nucleotide sequence ID" value="NZ_BONP01000018.1"/>
</dbReference>
<feature type="transmembrane region" description="Helical" evidence="6">
    <location>
        <begin position="20"/>
        <end position="37"/>
    </location>
</feature>
<dbReference type="InterPro" id="IPR045214">
    <property type="entry name" value="Surf1/Surf4"/>
</dbReference>
<evidence type="ECO:0000256" key="3">
    <source>
        <dbReference type="ARBA" id="ARBA00022692"/>
    </source>
</evidence>
<dbReference type="PROSITE" id="PS50895">
    <property type="entry name" value="SURF1"/>
    <property type="match status" value="1"/>
</dbReference>
<gene>
    <name evidence="8" type="ORF">Cph01nite_27570</name>
</gene>
<sequence>MTDAPPAAVDLRAAARRQAVVLLVLAVVVAVVCTLLGRWQWQRHVDRDAAIAVVEANYAAPAVDLADVVADPAAALPDADAWRSVQVRGRYLDDATVLLRNRPVDSTPAYHALVPLLVTDAAPTSAGAPVGAGGVLVVDRGWVPTGADGSVDVEVPASPPGEVTVTVRLRPGEATSRRDAPAGQVQAIAPAQVLAAGGVEGAPYAAYGSLVREDPAPAEPLGALAAPSTDPGSHLSYAFQWWVFALGGLVAFSVAARREWTSVVTVGDGPPTLRPARPRRSPGRDELAEDAEIAAQQDPGDARQASAMRSR</sequence>
<evidence type="ECO:0000256" key="7">
    <source>
        <dbReference type="SAM" id="MobiDB-lite"/>
    </source>
</evidence>
<name>A0ABQ4DNR3_9CELL</name>